<feature type="transmembrane region" description="Helical" evidence="6">
    <location>
        <begin position="400"/>
        <end position="425"/>
    </location>
</feature>
<dbReference type="RefSeq" id="WP_149796762.1">
    <property type="nucleotide sequence ID" value="NZ_FMYT01000009.1"/>
</dbReference>
<sequence length="505" mass="58484">MSKKYSNTKRNVVLSYINLLTQMITGFFLLPFIVSALGNSAYGLMELVYTVTGFVGVLDFGFGNAVIRYTALYNTKERKNKINIIATYSFFIYSIIAILVFGFGLLVYFNFGYIFNLSSQEINIGKIIFIIGLANSLLQLPATTFSAVIRGYNKYNFYYVTMIAKTLFRMIIIIIMFKLNYGLITLFIVDLVVNLLLNISWFIFNIKKLEFKFTFGKIDKKLRNEFLKYSFYIFLIIITDKIYWKTDNILLGILTTTDDIAIYSVSQKIVNYFRSIAIAFGSAFLPKLTNMSSGKKVNKEIISFFKRASKYQFVIVLLFLTNFIFLGKDFITLWVGKDFISAYKYSLIIMIPLSVSLFQTTGPNILQAINKHQKQSIVFLFNALLNIVLTIFLVKKYGVIGASIGTSFAMLLGNVIFMNIYYYKIFNLNMFYYLKEVCFKVFISILPTLILLFVFNFLLKEVTYINFIIKALFPNIIYLIMVYLFALSEDDKMIFKKIVNRFKFV</sequence>
<evidence type="ECO:0000256" key="4">
    <source>
        <dbReference type="ARBA" id="ARBA00022989"/>
    </source>
</evidence>
<proteinExistence type="predicted"/>
<accession>A0A1G6MRI5</accession>
<dbReference type="GO" id="GO:0005886">
    <property type="term" value="C:plasma membrane"/>
    <property type="evidence" value="ECO:0007669"/>
    <property type="project" value="UniProtKB-SubCell"/>
</dbReference>
<evidence type="ECO:0000256" key="5">
    <source>
        <dbReference type="ARBA" id="ARBA00023136"/>
    </source>
</evidence>
<feature type="transmembrane region" description="Helical" evidence="6">
    <location>
        <begin position="47"/>
        <end position="67"/>
    </location>
</feature>
<feature type="transmembrane region" description="Helical" evidence="6">
    <location>
        <begin position="156"/>
        <end position="177"/>
    </location>
</feature>
<keyword evidence="3 6" id="KW-0812">Transmembrane</keyword>
<evidence type="ECO:0000313" key="7">
    <source>
        <dbReference type="EMBL" id="SDC58173.1"/>
    </source>
</evidence>
<dbReference type="InterPro" id="IPR050833">
    <property type="entry name" value="Poly_Biosynth_Transport"/>
</dbReference>
<feature type="transmembrane region" description="Helical" evidence="6">
    <location>
        <begin position="311"/>
        <end position="336"/>
    </location>
</feature>
<feature type="transmembrane region" description="Helical" evidence="6">
    <location>
        <begin position="88"/>
        <end position="115"/>
    </location>
</feature>
<evidence type="ECO:0000313" key="8">
    <source>
        <dbReference type="Proteomes" id="UP000324896"/>
    </source>
</evidence>
<feature type="transmembrane region" description="Helical" evidence="6">
    <location>
        <begin position="464"/>
        <end position="487"/>
    </location>
</feature>
<reference evidence="7 8" key="1">
    <citation type="submission" date="2016-10" db="EMBL/GenBank/DDBJ databases">
        <authorList>
            <person name="Varghese N."/>
            <person name="Submissions S."/>
        </authorList>
    </citation>
    <scope>NUCLEOTIDE SEQUENCE [LARGE SCALE GENOMIC DNA]</scope>
    <source>
        <strain evidence="7 8">WG10</strain>
    </source>
</reference>
<keyword evidence="2" id="KW-1003">Cell membrane</keyword>
<keyword evidence="4 6" id="KW-1133">Transmembrane helix</keyword>
<evidence type="ECO:0000256" key="3">
    <source>
        <dbReference type="ARBA" id="ARBA00022692"/>
    </source>
</evidence>
<name>A0A1G6MRI5_9FIRM</name>
<protein>
    <submittedName>
        <fullName evidence="7">Membrane protein involved in the export of O-antigen and teichoic acid</fullName>
    </submittedName>
</protein>
<keyword evidence="5 6" id="KW-0472">Membrane</keyword>
<dbReference type="AlphaFoldDB" id="A0A1G6MRI5"/>
<evidence type="ECO:0000256" key="2">
    <source>
        <dbReference type="ARBA" id="ARBA00022475"/>
    </source>
</evidence>
<gene>
    <name evidence="7" type="ORF">SAMN04488597_10948</name>
</gene>
<feature type="transmembrane region" description="Helical" evidence="6">
    <location>
        <begin position="12"/>
        <end position="35"/>
    </location>
</feature>
<feature type="transmembrane region" description="Helical" evidence="6">
    <location>
        <begin position="342"/>
        <end position="365"/>
    </location>
</feature>
<dbReference type="Proteomes" id="UP000324896">
    <property type="component" value="Unassembled WGS sequence"/>
</dbReference>
<feature type="transmembrane region" description="Helical" evidence="6">
    <location>
        <begin position="437"/>
        <end position="458"/>
    </location>
</feature>
<dbReference type="PANTHER" id="PTHR30250:SF26">
    <property type="entry name" value="PSMA PROTEIN"/>
    <property type="match status" value="1"/>
</dbReference>
<feature type="transmembrane region" description="Helical" evidence="6">
    <location>
        <begin position="183"/>
        <end position="206"/>
    </location>
</feature>
<dbReference type="EMBL" id="FMYT01000009">
    <property type="protein sequence ID" value="SDC58173.1"/>
    <property type="molecule type" value="Genomic_DNA"/>
</dbReference>
<comment type="subcellular location">
    <subcellularLocation>
        <location evidence="1">Cell membrane</location>
        <topology evidence="1">Multi-pass membrane protein</topology>
    </subcellularLocation>
</comment>
<dbReference type="Pfam" id="PF01943">
    <property type="entry name" value="Polysacc_synt"/>
    <property type="match status" value="1"/>
</dbReference>
<organism evidence="7 8">
    <name type="scientific">Halanaerobium congolense</name>
    <dbReference type="NCBI Taxonomy" id="54121"/>
    <lineage>
        <taxon>Bacteria</taxon>
        <taxon>Bacillati</taxon>
        <taxon>Bacillota</taxon>
        <taxon>Clostridia</taxon>
        <taxon>Halanaerobiales</taxon>
        <taxon>Halanaerobiaceae</taxon>
        <taxon>Halanaerobium</taxon>
    </lineage>
</organism>
<evidence type="ECO:0000256" key="1">
    <source>
        <dbReference type="ARBA" id="ARBA00004651"/>
    </source>
</evidence>
<dbReference type="PANTHER" id="PTHR30250">
    <property type="entry name" value="PST FAMILY PREDICTED COLANIC ACID TRANSPORTER"/>
    <property type="match status" value="1"/>
</dbReference>
<dbReference type="InterPro" id="IPR002797">
    <property type="entry name" value="Polysacc_synth"/>
</dbReference>
<feature type="transmembrane region" description="Helical" evidence="6">
    <location>
        <begin position="127"/>
        <end position="149"/>
    </location>
</feature>
<feature type="transmembrane region" description="Helical" evidence="6">
    <location>
        <begin position="377"/>
        <end position="394"/>
    </location>
</feature>
<evidence type="ECO:0000256" key="6">
    <source>
        <dbReference type="SAM" id="Phobius"/>
    </source>
</evidence>